<gene>
    <name evidence="6" type="ORF">DWW35_02020</name>
</gene>
<evidence type="ECO:0000313" key="7">
    <source>
        <dbReference type="Proteomes" id="UP000285236"/>
    </source>
</evidence>
<feature type="chain" id="PRO_5041703908" description="Imelysin-like domain-containing protein" evidence="4">
    <location>
        <begin position="23"/>
        <end position="398"/>
    </location>
</feature>
<dbReference type="Pfam" id="PF09375">
    <property type="entry name" value="Peptidase_M75"/>
    <property type="match status" value="1"/>
</dbReference>
<keyword evidence="3" id="KW-0175">Coiled coil</keyword>
<dbReference type="CDD" id="cd14658">
    <property type="entry name" value="Imelysin-like_IrpA"/>
    <property type="match status" value="1"/>
</dbReference>
<feature type="signal peptide" evidence="4">
    <location>
        <begin position="1"/>
        <end position="22"/>
    </location>
</feature>
<dbReference type="PROSITE" id="PS51257">
    <property type="entry name" value="PROKAR_LIPOPROTEIN"/>
    <property type="match status" value="1"/>
</dbReference>
<evidence type="ECO:0000313" key="6">
    <source>
        <dbReference type="EMBL" id="RGV00467.1"/>
    </source>
</evidence>
<evidence type="ECO:0000256" key="2">
    <source>
        <dbReference type="ARBA" id="ARBA00022729"/>
    </source>
</evidence>
<protein>
    <recommendedName>
        <fullName evidence="5">Imelysin-like domain-containing protein</fullName>
    </recommendedName>
</protein>
<organism evidence="6 7">
    <name type="scientific">Segatella copri</name>
    <dbReference type="NCBI Taxonomy" id="165179"/>
    <lineage>
        <taxon>Bacteria</taxon>
        <taxon>Pseudomonadati</taxon>
        <taxon>Bacteroidota</taxon>
        <taxon>Bacteroidia</taxon>
        <taxon>Bacteroidales</taxon>
        <taxon>Prevotellaceae</taxon>
        <taxon>Segatella</taxon>
    </lineage>
</organism>
<dbReference type="RefSeq" id="WP_118078996.1">
    <property type="nucleotide sequence ID" value="NZ_QRYP01000003.1"/>
</dbReference>
<name>A0AA92TVT3_9BACT</name>
<evidence type="ECO:0000256" key="3">
    <source>
        <dbReference type="SAM" id="Coils"/>
    </source>
</evidence>
<proteinExistence type="predicted"/>
<evidence type="ECO:0000256" key="4">
    <source>
        <dbReference type="SAM" id="SignalP"/>
    </source>
</evidence>
<dbReference type="InterPro" id="IPR034982">
    <property type="entry name" value="Imelysin-like_IrpA"/>
</dbReference>
<evidence type="ECO:0000256" key="1">
    <source>
        <dbReference type="ARBA" id="ARBA00004196"/>
    </source>
</evidence>
<dbReference type="Gene3D" id="1.20.1420.20">
    <property type="entry name" value="M75 peptidase, HXXE motif"/>
    <property type="match status" value="1"/>
</dbReference>
<dbReference type="GO" id="GO:0030313">
    <property type="term" value="C:cell envelope"/>
    <property type="evidence" value="ECO:0007669"/>
    <property type="project" value="UniProtKB-SubCell"/>
</dbReference>
<reference evidence="6 7" key="1">
    <citation type="submission" date="2018-08" db="EMBL/GenBank/DDBJ databases">
        <title>A genome reference for cultivated species of the human gut microbiota.</title>
        <authorList>
            <person name="Zou Y."/>
            <person name="Xue W."/>
            <person name="Luo G."/>
        </authorList>
    </citation>
    <scope>NUCLEOTIDE SEQUENCE [LARGE SCALE GENOMIC DNA]</scope>
    <source>
        <strain evidence="6 7">AF15-25</strain>
    </source>
</reference>
<dbReference type="InterPro" id="IPR038352">
    <property type="entry name" value="Imelysin_sf"/>
</dbReference>
<dbReference type="AlphaFoldDB" id="A0AA92TVT3"/>
<feature type="domain" description="Imelysin-like" evidence="5">
    <location>
        <begin position="46"/>
        <end position="340"/>
    </location>
</feature>
<dbReference type="EMBL" id="QRYP01000003">
    <property type="protein sequence ID" value="RGV00467.1"/>
    <property type="molecule type" value="Genomic_DNA"/>
</dbReference>
<feature type="coiled-coil region" evidence="3">
    <location>
        <begin position="290"/>
        <end position="354"/>
    </location>
</feature>
<comment type="caution">
    <text evidence="6">The sequence shown here is derived from an EMBL/GenBank/DDBJ whole genome shotgun (WGS) entry which is preliminary data.</text>
</comment>
<evidence type="ECO:0000259" key="5">
    <source>
        <dbReference type="Pfam" id="PF09375"/>
    </source>
</evidence>
<sequence length="398" mass="44074">MKKIFKYSMLFAAALTLSLGFASCSDDNDESETPSSVNPDLNGTDQIVRDACDNWREARQDWEWSEAFLFGPATDFGLDPHTDTWPFDRVQFDKYMKKYNPATDEDDAALIDDAIANGQNLTGFHAVEYLIFRDGEARKIKDMTANEVYFAQSAAKDLYLSSLKLVTAWGGELSEAEQKIIDDAEFESKNYGEDFMTAGEPGSKYSSITLATREIIAGANEIIGEVRDSKIGAPATGEDVNYIESPFAHNSIIDFYDNIMSCKHALYGGWNVVDQPTATSLLGVCLKVNNADMKAAAQNAQTKLDAALNKISIMKKPFVQFYTDQSAKDAMAALDELESALDALDGEIEKFSGNATLEAEFKKVNEAFVKNTVIPTYRALADNDLKLLNSLKKITWKK</sequence>
<accession>A0AA92TVT3</accession>
<keyword evidence="2 4" id="KW-0732">Signal</keyword>
<dbReference type="Proteomes" id="UP000285236">
    <property type="component" value="Unassembled WGS sequence"/>
</dbReference>
<dbReference type="InterPro" id="IPR018976">
    <property type="entry name" value="Imelysin-like"/>
</dbReference>
<comment type="subcellular location">
    <subcellularLocation>
        <location evidence="1">Cell envelope</location>
    </subcellularLocation>
</comment>